<feature type="domain" description="DUF4440" evidence="2">
    <location>
        <begin position="30"/>
        <end position="136"/>
    </location>
</feature>
<dbReference type="OrthoDB" id="8239771at2"/>
<keyword evidence="1" id="KW-0732">Signal</keyword>
<dbReference type="InterPro" id="IPR027843">
    <property type="entry name" value="DUF4440"/>
</dbReference>
<dbReference type="InterPro" id="IPR032710">
    <property type="entry name" value="NTF2-like_dom_sf"/>
</dbReference>
<evidence type="ECO:0000256" key="1">
    <source>
        <dbReference type="SAM" id="SignalP"/>
    </source>
</evidence>
<dbReference type="SUPFAM" id="SSF54427">
    <property type="entry name" value="NTF2-like"/>
    <property type="match status" value="1"/>
</dbReference>
<sequence>MSKSLSLLLVLLFVTIGHARADPLTEDMTKLNAQWDAAINDPNFDALLPMYATDASLIPPGAPPVSGATAIRDFFAKRGTSVRNHKLELVEVLPMGNYAYVTSRFKASLVKGEETTKLSGSTVKLYEHQSNGEWKVKSHIFVRE</sequence>
<accession>A0A1L3FLG7</accession>
<dbReference type="EMBL" id="CP017637">
    <property type="protein sequence ID" value="APG14173.1"/>
    <property type="molecule type" value="Genomic_DNA"/>
</dbReference>
<name>A0A1L3FLG7_BRAJP</name>
<gene>
    <name evidence="3" type="ORF">BKD09_38045</name>
</gene>
<dbReference type="Pfam" id="PF14534">
    <property type="entry name" value="DUF4440"/>
    <property type="match status" value="1"/>
</dbReference>
<evidence type="ECO:0000259" key="2">
    <source>
        <dbReference type="Pfam" id="PF14534"/>
    </source>
</evidence>
<protein>
    <recommendedName>
        <fullName evidence="2">DUF4440 domain-containing protein</fullName>
    </recommendedName>
</protein>
<reference evidence="3 4" key="1">
    <citation type="submission" date="2016-11" db="EMBL/GenBank/DDBJ databases">
        <title>Complete Genome Sequence of Bradyrhizobium sp. strain J5, an isolated from soybean nodule in Hokkaido.</title>
        <authorList>
            <person name="Kanehara K."/>
        </authorList>
    </citation>
    <scope>NUCLEOTIDE SEQUENCE [LARGE SCALE GENOMIC DNA]</scope>
    <source>
        <strain evidence="3 4">J5</strain>
    </source>
</reference>
<evidence type="ECO:0000313" key="4">
    <source>
        <dbReference type="Proteomes" id="UP000181962"/>
    </source>
</evidence>
<feature type="signal peptide" evidence="1">
    <location>
        <begin position="1"/>
        <end position="21"/>
    </location>
</feature>
<feature type="chain" id="PRO_5012656601" description="DUF4440 domain-containing protein" evidence="1">
    <location>
        <begin position="22"/>
        <end position="144"/>
    </location>
</feature>
<dbReference type="Proteomes" id="UP000181962">
    <property type="component" value="Chromosome"/>
</dbReference>
<evidence type="ECO:0000313" key="3">
    <source>
        <dbReference type="EMBL" id="APG14173.1"/>
    </source>
</evidence>
<dbReference type="Gene3D" id="3.10.450.50">
    <property type="match status" value="1"/>
</dbReference>
<proteinExistence type="predicted"/>
<organism evidence="3 4">
    <name type="scientific">Bradyrhizobium japonicum</name>
    <dbReference type="NCBI Taxonomy" id="375"/>
    <lineage>
        <taxon>Bacteria</taxon>
        <taxon>Pseudomonadati</taxon>
        <taxon>Pseudomonadota</taxon>
        <taxon>Alphaproteobacteria</taxon>
        <taxon>Hyphomicrobiales</taxon>
        <taxon>Nitrobacteraceae</taxon>
        <taxon>Bradyrhizobium</taxon>
    </lineage>
</organism>
<dbReference type="AlphaFoldDB" id="A0A1L3FLG7"/>
<dbReference type="RefSeq" id="WP_071916097.1">
    <property type="nucleotide sequence ID" value="NZ_CP017637.1"/>
</dbReference>